<reference evidence="2 3" key="1">
    <citation type="submission" date="2016-11" db="EMBL/GenBank/DDBJ databases">
        <title>Complete genome sequencing of Virgibacillus halodenitrificans PDB-F2.</title>
        <authorList>
            <person name="Sun Z."/>
            <person name="Zhou Y."/>
            <person name="Li H."/>
        </authorList>
    </citation>
    <scope>NUCLEOTIDE SEQUENCE [LARGE SCALE GENOMIC DNA]</scope>
    <source>
        <strain evidence="2 3">PDB-F2</strain>
    </source>
</reference>
<dbReference type="PROSITE" id="PS51186">
    <property type="entry name" value="GNAT"/>
    <property type="match status" value="1"/>
</dbReference>
<evidence type="ECO:0000313" key="2">
    <source>
        <dbReference type="EMBL" id="APC47733.1"/>
    </source>
</evidence>
<dbReference type="GeneID" id="71513920"/>
<name>A0AAC9IZ16_VIRHA</name>
<feature type="domain" description="N-acetyltransferase" evidence="1">
    <location>
        <begin position="4"/>
        <end position="148"/>
    </location>
</feature>
<dbReference type="GO" id="GO:0016747">
    <property type="term" value="F:acyltransferase activity, transferring groups other than amino-acyl groups"/>
    <property type="evidence" value="ECO:0007669"/>
    <property type="project" value="InterPro"/>
</dbReference>
<accession>A0AAC9IZ16</accession>
<dbReference type="PANTHER" id="PTHR43617:SF34">
    <property type="entry name" value="PUTATIVE-RELATED"/>
    <property type="match status" value="1"/>
</dbReference>
<dbReference type="InterPro" id="IPR027455">
    <property type="entry name" value="Sper_AcTfrase_N"/>
</dbReference>
<dbReference type="Proteomes" id="UP000182945">
    <property type="component" value="Chromosome"/>
</dbReference>
<proteinExistence type="predicted"/>
<dbReference type="InterPro" id="IPR000182">
    <property type="entry name" value="GNAT_dom"/>
</dbReference>
<dbReference type="Pfam" id="PF00583">
    <property type="entry name" value="Acetyltransf_1"/>
    <property type="match status" value="1"/>
</dbReference>
<dbReference type="PANTHER" id="PTHR43617">
    <property type="entry name" value="L-AMINO ACID N-ACETYLTRANSFERASE"/>
    <property type="match status" value="1"/>
</dbReference>
<dbReference type="CDD" id="cd04301">
    <property type="entry name" value="NAT_SF"/>
    <property type="match status" value="1"/>
</dbReference>
<sequence length="149" mass="17173">MSSISIRKINSNNESAVRKITLKEDQKSFIESVDECLNEANTVPQWRPVAIYNEDAIIGFAMYGSFGPNKDTWIDRIIIDEKYQGNGFGKKAMFRLIEIVSKEYGVKDIHLSIVEENKVARHLYESIGFKYINEKDPNGELIFKYTVKQ</sequence>
<dbReference type="Gene3D" id="3.40.630.30">
    <property type="match status" value="1"/>
</dbReference>
<dbReference type="InterPro" id="IPR050276">
    <property type="entry name" value="MshD_Acetyltransferase"/>
</dbReference>
<dbReference type="AlphaFoldDB" id="A0AAC9IZ16"/>
<organism evidence="2 3">
    <name type="scientific">Virgibacillus halodenitrificans</name>
    <name type="common">Bacillus halodenitrificans</name>
    <dbReference type="NCBI Taxonomy" id="1482"/>
    <lineage>
        <taxon>Bacteria</taxon>
        <taxon>Bacillati</taxon>
        <taxon>Bacillota</taxon>
        <taxon>Bacilli</taxon>
        <taxon>Bacillales</taxon>
        <taxon>Bacillaceae</taxon>
        <taxon>Virgibacillus</taxon>
    </lineage>
</organism>
<evidence type="ECO:0000259" key="1">
    <source>
        <dbReference type="PROSITE" id="PS51186"/>
    </source>
</evidence>
<dbReference type="SUPFAM" id="SSF55729">
    <property type="entry name" value="Acyl-CoA N-acyltransferases (Nat)"/>
    <property type="match status" value="1"/>
</dbReference>
<evidence type="ECO:0000313" key="3">
    <source>
        <dbReference type="Proteomes" id="UP000182945"/>
    </source>
</evidence>
<dbReference type="RefSeq" id="WP_019377240.1">
    <property type="nucleotide sequence ID" value="NZ_CP017962.1"/>
</dbReference>
<dbReference type="Gene3D" id="1.10.287.900">
    <property type="entry name" value="The crystal structure of the spermine/spermidine acetyltransferase from enterococcus faecali"/>
    <property type="match status" value="1"/>
</dbReference>
<dbReference type="InterPro" id="IPR016181">
    <property type="entry name" value="Acyl_CoA_acyltransferase"/>
</dbReference>
<dbReference type="EMBL" id="CP017962">
    <property type="protein sequence ID" value="APC47733.1"/>
    <property type="molecule type" value="Genomic_DNA"/>
</dbReference>
<gene>
    <name evidence="2" type="ORF">BME96_05920</name>
</gene>
<dbReference type="KEGG" id="vhl:BME96_05920"/>
<protein>
    <submittedName>
        <fullName evidence="2">Diamine acetyltransferase</fullName>
    </submittedName>
</protein>